<sequence>MEKQSKNNIISHHVLLITITIISFSIASFAFCILCEINKSKIKEIRVDGDLCYLPRSKAFGYGIAALICSVIAQMGSTGFFAFCRRSTDSKSSKSYCFANILLFLSWISFLTMMILTVTATTMNQRQLYGEGWVDAKCYLVKNGIYVGSGILVLIATSSTLLSCYLELNKSRAVHAQTK</sequence>
<name>A0AA38TJ31_9ASTR</name>
<evidence type="ECO:0000256" key="5">
    <source>
        <dbReference type="ARBA" id="ARBA00023136"/>
    </source>
</evidence>
<evidence type="ECO:0000256" key="1">
    <source>
        <dbReference type="ARBA" id="ARBA00004127"/>
    </source>
</evidence>
<evidence type="ECO:0000256" key="3">
    <source>
        <dbReference type="ARBA" id="ARBA00022729"/>
    </source>
</evidence>
<feature type="transmembrane region" description="Helical" evidence="7">
    <location>
        <begin position="96"/>
        <end position="123"/>
    </location>
</feature>
<keyword evidence="4 7" id="KW-1133">Transmembrane helix</keyword>
<comment type="subcellular location">
    <subcellularLocation>
        <location evidence="1">Endomembrane system</location>
        <topology evidence="1">Multi-pass membrane protein</topology>
    </subcellularLocation>
</comment>
<dbReference type="EMBL" id="JARYMX010000003">
    <property type="protein sequence ID" value="KAJ9556241.1"/>
    <property type="molecule type" value="Genomic_DNA"/>
</dbReference>
<evidence type="ECO:0000256" key="2">
    <source>
        <dbReference type="ARBA" id="ARBA00022692"/>
    </source>
</evidence>
<dbReference type="Pfam" id="PF06749">
    <property type="entry name" value="DUF1218"/>
    <property type="match status" value="1"/>
</dbReference>
<dbReference type="GO" id="GO:0012505">
    <property type="term" value="C:endomembrane system"/>
    <property type="evidence" value="ECO:0007669"/>
    <property type="project" value="UniProtKB-SubCell"/>
</dbReference>
<evidence type="ECO:0000256" key="6">
    <source>
        <dbReference type="ARBA" id="ARBA00029467"/>
    </source>
</evidence>
<comment type="similarity">
    <text evidence="6">Belongs to the DESIGUAL family.</text>
</comment>
<evidence type="ECO:0000313" key="9">
    <source>
        <dbReference type="Proteomes" id="UP001172457"/>
    </source>
</evidence>
<feature type="transmembrane region" description="Helical" evidence="7">
    <location>
        <begin position="143"/>
        <end position="166"/>
    </location>
</feature>
<reference evidence="8" key="1">
    <citation type="submission" date="2023-03" db="EMBL/GenBank/DDBJ databases">
        <title>Chromosome-scale reference genome and RAD-based genetic map of yellow starthistle (Centaurea solstitialis) reveal putative structural variation and QTLs associated with invader traits.</title>
        <authorList>
            <person name="Reatini B."/>
            <person name="Cang F.A."/>
            <person name="Jiang Q."/>
            <person name="Mckibben M.T.W."/>
            <person name="Barker M.S."/>
            <person name="Rieseberg L.H."/>
            <person name="Dlugosch K.M."/>
        </authorList>
    </citation>
    <scope>NUCLEOTIDE SEQUENCE</scope>
    <source>
        <strain evidence="8">CAN-66</strain>
        <tissue evidence="8">Leaf</tissue>
    </source>
</reference>
<protein>
    <submittedName>
        <fullName evidence="8">Uncharacterized protein</fullName>
    </submittedName>
</protein>
<dbReference type="AlphaFoldDB" id="A0AA38TJ31"/>
<keyword evidence="3" id="KW-0732">Signal</keyword>
<proteinExistence type="inferred from homology"/>
<evidence type="ECO:0000313" key="8">
    <source>
        <dbReference type="EMBL" id="KAJ9556241.1"/>
    </source>
</evidence>
<keyword evidence="9" id="KW-1185">Reference proteome</keyword>
<feature type="transmembrane region" description="Helical" evidence="7">
    <location>
        <begin position="59"/>
        <end position="84"/>
    </location>
</feature>
<dbReference type="InterPro" id="IPR009606">
    <property type="entry name" value="DEAL/Modifying_wall_lignin1/2"/>
</dbReference>
<evidence type="ECO:0000256" key="4">
    <source>
        <dbReference type="ARBA" id="ARBA00022989"/>
    </source>
</evidence>
<dbReference type="PANTHER" id="PTHR31769">
    <property type="entry name" value="OS07G0462200 PROTEIN-RELATED"/>
    <property type="match status" value="1"/>
</dbReference>
<dbReference type="Proteomes" id="UP001172457">
    <property type="component" value="Chromosome 3"/>
</dbReference>
<comment type="caution">
    <text evidence="8">The sequence shown here is derived from an EMBL/GenBank/DDBJ whole genome shotgun (WGS) entry which is preliminary data.</text>
</comment>
<keyword evidence="2 7" id="KW-0812">Transmembrane</keyword>
<keyword evidence="5 7" id="KW-0472">Membrane</keyword>
<accession>A0AA38TJ31</accession>
<evidence type="ECO:0000256" key="7">
    <source>
        <dbReference type="SAM" id="Phobius"/>
    </source>
</evidence>
<feature type="transmembrane region" description="Helical" evidence="7">
    <location>
        <begin position="12"/>
        <end position="39"/>
    </location>
</feature>
<dbReference type="InterPro" id="IPR052222">
    <property type="entry name" value="DESIGUAL"/>
</dbReference>
<gene>
    <name evidence="8" type="ORF">OSB04_010855</name>
</gene>
<organism evidence="8 9">
    <name type="scientific">Centaurea solstitialis</name>
    <name type="common">yellow star-thistle</name>
    <dbReference type="NCBI Taxonomy" id="347529"/>
    <lineage>
        <taxon>Eukaryota</taxon>
        <taxon>Viridiplantae</taxon>
        <taxon>Streptophyta</taxon>
        <taxon>Embryophyta</taxon>
        <taxon>Tracheophyta</taxon>
        <taxon>Spermatophyta</taxon>
        <taxon>Magnoliopsida</taxon>
        <taxon>eudicotyledons</taxon>
        <taxon>Gunneridae</taxon>
        <taxon>Pentapetalae</taxon>
        <taxon>asterids</taxon>
        <taxon>campanulids</taxon>
        <taxon>Asterales</taxon>
        <taxon>Asteraceae</taxon>
        <taxon>Carduoideae</taxon>
        <taxon>Cardueae</taxon>
        <taxon>Centaureinae</taxon>
        <taxon>Centaurea</taxon>
    </lineage>
</organism>